<dbReference type="EMBL" id="PGOL01000913">
    <property type="protein sequence ID" value="PKI63047.1"/>
    <property type="molecule type" value="Genomic_DNA"/>
</dbReference>
<protein>
    <submittedName>
        <fullName evidence="2">Uncharacterized protein</fullName>
    </submittedName>
</protein>
<comment type="caution">
    <text evidence="2">The sequence shown here is derived from an EMBL/GenBank/DDBJ whole genome shotgun (WGS) entry which is preliminary data.</text>
</comment>
<feature type="transmembrane region" description="Helical" evidence="1">
    <location>
        <begin position="67"/>
        <end position="85"/>
    </location>
</feature>
<keyword evidence="1" id="KW-0812">Transmembrane</keyword>
<sequence>MKRRLCTVDRPSDRDHLFTEEGEGCEEPFECDGMTGRSRGTKWHAWRTRCAPGISLETRFFVRAERVFVSVTLFAPWEIVVISVFRGLTPKARREAFVTIETSLGRPSRVPEGHLKLVPRPWWSLGARRPVSGCRLHVSGSGLPEPRRKRRL</sequence>
<keyword evidence="1" id="KW-1133">Transmembrane helix</keyword>
<name>A0A2I0K3C0_PUNGR</name>
<accession>A0A2I0K3C0</accession>
<evidence type="ECO:0000313" key="2">
    <source>
        <dbReference type="EMBL" id="PKI63047.1"/>
    </source>
</evidence>
<reference evidence="2 3" key="1">
    <citation type="submission" date="2017-11" db="EMBL/GenBank/DDBJ databases">
        <title>De-novo sequencing of pomegranate (Punica granatum L.) genome.</title>
        <authorList>
            <person name="Akparov Z."/>
            <person name="Amiraslanov A."/>
            <person name="Hajiyeva S."/>
            <person name="Abbasov M."/>
            <person name="Kaur K."/>
            <person name="Hamwieh A."/>
            <person name="Solovyev V."/>
            <person name="Salamov A."/>
            <person name="Braich B."/>
            <person name="Kosarev P."/>
            <person name="Mahmoud A."/>
            <person name="Hajiyev E."/>
            <person name="Babayeva S."/>
            <person name="Izzatullayeva V."/>
            <person name="Mammadov A."/>
            <person name="Mammadov A."/>
            <person name="Sharifova S."/>
            <person name="Ojaghi J."/>
            <person name="Eynullazada K."/>
            <person name="Bayramov B."/>
            <person name="Abdulazimova A."/>
            <person name="Shahmuradov I."/>
        </authorList>
    </citation>
    <scope>NUCLEOTIDE SEQUENCE [LARGE SCALE GENOMIC DNA]</scope>
    <source>
        <strain evidence="3">cv. AG2017</strain>
        <tissue evidence="2">Leaf</tissue>
    </source>
</reference>
<keyword evidence="3" id="KW-1185">Reference proteome</keyword>
<gene>
    <name evidence="2" type="ORF">CRG98_016571</name>
</gene>
<keyword evidence="1" id="KW-0472">Membrane</keyword>
<proteinExistence type="predicted"/>
<dbReference type="AlphaFoldDB" id="A0A2I0K3C0"/>
<dbReference type="Proteomes" id="UP000233551">
    <property type="component" value="Unassembled WGS sequence"/>
</dbReference>
<evidence type="ECO:0000256" key="1">
    <source>
        <dbReference type="SAM" id="Phobius"/>
    </source>
</evidence>
<evidence type="ECO:0000313" key="3">
    <source>
        <dbReference type="Proteomes" id="UP000233551"/>
    </source>
</evidence>
<organism evidence="2 3">
    <name type="scientific">Punica granatum</name>
    <name type="common">Pomegranate</name>
    <dbReference type="NCBI Taxonomy" id="22663"/>
    <lineage>
        <taxon>Eukaryota</taxon>
        <taxon>Viridiplantae</taxon>
        <taxon>Streptophyta</taxon>
        <taxon>Embryophyta</taxon>
        <taxon>Tracheophyta</taxon>
        <taxon>Spermatophyta</taxon>
        <taxon>Magnoliopsida</taxon>
        <taxon>eudicotyledons</taxon>
        <taxon>Gunneridae</taxon>
        <taxon>Pentapetalae</taxon>
        <taxon>rosids</taxon>
        <taxon>malvids</taxon>
        <taxon>Myrtales</taxon>
        <taxon>Lythraceae</taxon>
        <taxon>Punica</taxon>
    </lineage>
</organism>